<sequence length="386" mass="42633">MINILHIIHRYRGDYPLLNLQVRLDPRRFRTVICFMSGENDGKNQLDALGYKTYYLGLKGKNLRFSNVPLLLKLKRIIESENVQVVNCQQHRSTPIGVLAAMLARPKPAVLATLHGLGTAKTWRRRAFNWLLYRRLHRIIGISKGVSADVVASNWGLSEERTVTIQNGLEYDRFPAALEKNAARSRFAPGQADGFWFGTMGRLSEVKNHRNLILGFAHMAERFPAANLLIAGEGELRPELEGLIAAKGLTERVHLLGFRRDIPEFLKALDAFLLPSLREGLPLALLEAMASGLPVIASRVGGIPEVFGDAQIGLLVSPESPEEIGEALAEVAGSSAQRLQSWGQAARRRAVEDFSAARMIAAYEQVYTDAALSLRRQGPGDPTSGL</sequence>
<evidence type="ECO:0000259" key="1">
    <source>
        <dbReference type="Pfam" id="PF00534"/>
    </source>
</evidence>
<evidence type="ECO:0000313" key="3">
    <source>
        <dbReference type="EMBL" id="BCR05197.1"/>
    </source>
</evidence>
<name>A0ABN6DZ88_9BACT</name>
<proteinExistence type="predicted"/>
<dbReference type="Proteomes" id="UP001319827">
    <property type="component" value="Chromosome"/>
</dbReference>
<gene>
    <name evidence="3" type="ORF">DESUT3_22660</name>
</gene>
<dbReference type="PANTHER" id="PTHR12526">
    <property type="entry name" value="GLYCOSYLTRANSFERASE"/>
    <property type="match status" value="1"/>
</dbReference>
<feature type="domain" description="Glycosyltransferase subfamily 4-like N-terminal" evidence="2">
    <location>
        <begin position="32"/>
        <end position="173"/>
    </location>
</feature>
<feature type="domain" description="Glycosyl transferase family 1" evidence="1">
    <location>
        <begin position="197"/>
        <end position="348"/>
    </location>
</feature>
<accession>A0ABN6DZ88</accession>
<dbReference type="InterPro" id="IPR028098">
    <property type="entry name" value="Glyco_trans_4-like_N"/>
</dbReference>
<protein>
    <submittedName>
        <fullName evidence="3">Glycosyl transferase family 1</fullName>
    </submittedName>
</protein>
<organism evidence="3 4">
    <name type="scientific">Desulfuromonas versatilis</name>
    <dbReference type="NCBI Taxonomy" id="2802975"/>
    <lineage>
        <taxon>Bacteria</taxon>
        <taxon>Pseudomonadati</taxon>
        <taxon>Thermodesulfobacteriota</taxon>
        <taxon>Desulfuromonadia</taxon>
        <taxon>Desulfuromonadales</taxon>
        <taxon>Desulfuromonadaceae</taxon>
        <taxon>Desulfuromonas</taxon>
    </lineage>
</organism>
<dbReference type="EMBL" id="AP024355">
    <property type="protein sequence ID" value="BCR05197.1"/>
    <property type="molecule type" value="Genomic_DNA"/>
</dbReference>
<dbReference type="Gene3D" id="3.40.50.2000">
    <property type="entry name" value="Glycogen Phosphorylase B"/>
    <property type="match status" value="2"/>
</dbReference>
<dbReference type="GO" id="GO:0016740">
    <property type="term" value="F:transferase activity"/>
    <property type="evidence" value="ECO:0007669"/>
    <property type="project" value="UniProtKB-KW"/>
</dbReference>
<evidence type="ECO:0000259" key="2">
    <source>
        <dbReference type="Pfam" id="PF13439"/>
    </source>
</evidence>
<reference evidence="3 4" key="1">
    <citation type="journal article" date="2016" name="C (Basel)">
        <title>Selective Growth of and Electricity Production by Marine Exoelectrogenic Bacteria in Self-Aggregated Hydrogel of Microbially Reduced Graphene Oxide.</title>
        <authorList>
            <person name="Yoshida N."/>
            <person name="Goto Y."/>
            <person name="Miyata Y."/>
        </authorList>
    </citation>
    <scope>NUCLEOTIDE SEQUENCE [LARGE SCALE GENOMIC DNA]</scope>
    <source>
        <strain evidence="3 4">NIT-T3</strain>
    </source>
</reference>
<dbReference type="SUPFAM" id="SSF53756">
    <property type="entry name" value="UDP-Glycosyltransferase/glycogen phosphorylase"/>
    <property type="match status" value="1"/>
</dbReference>
<dbReference type="InterPro" id="IPR001296">
    <property type="entry name" value="Glyco_trans_1"/>
</dbReference>
<dbReference type="Pfam" id="PF00534">
    <property type="entry name" value="Glycos_transf_1"/>
    <property type="match status" value="1"/>
</dbReference>
<dbReference type="PANTHER" id="PTHR12526:SF630">
    <property type="entry name" value="GLYCOSYLTRANSFERASE"/>
    <property type="match status" value="1"/>
</dbReference>
<keyword evidence="3" id="KW-0808">Transferase</keyword>
<dbReference type="RefSeq" id="WP_221248618.1">
    <property type="nucleotide sequence ID" value="NZ_AP024355.1"/>
</dbReference>
<keyword evidence="4" id="KW-1185">Reference proteome</keyword>
<reference evidence="3 4" key="2">
    <citation type="journal article" date="2021" name="Int. J. Syst. Evol. Microbiol.">
        <title>Isolation and Polyphasic Characterization of Desulfuromonas versatilis sp. Nov., an Electrogenic Bacteria Capable of Versatile Metabolism Isolated from a Graphene Oxide-Reducing Enrichment Culture.</title>
        <authorList>
            <person name="Xie L."/>
            <person name="Yoshida N."/>
            <person name="Ishii S."/>
            <person name="Meng L."/>
        </authorList>
    </citation>
    <scope>NUCLEOTIDE SEQUENCE [LARGE SCALE GENOMIC DNA]</scope>
    <source>
        <strain evidence="3 4">NIT-T3</strain>
    </source>
</reference>
<dbReference type="Pfam" id="PF13439">
    <property type="entry name" value="Glyco_transf_4"/>
    <property type="match status" value="1"/>
</dbReference>
<evidence type="ECO:0000313" key="4">
    <source>
        <dbReference type="Proteomes" id="UP001319827"/>
    </source>
</evidence>